<reference evidence="1 2" key="1">
    <citation type="submission" date="2020-08" db="EMBL/GenBank/DDBJ databases">
        <authorList>
            <person name="Hejnol A."/>
        </authorList>
    </citation>
    <scope>NUCLEOTIDE SEQUENCE [LARGE SCALE GENOMIC DNA]</scope>
</reference>
<comment type="caution">
    <text evidence="1">The sequence shown here is derived from an EMBL/GenBank/DDBJ whole genome shotgun (WGS) entry which is preliminary data.</text>
</comment>
<organism evidence="1 2">
    <name type="scientific">Dimorphilus gyrociliatus</name>
    <dbReference type="NCBI Taxonomy" id="2664684"/>
    <lineage>
        <taxon>Eukaryota</taxon>
        <taxon>Metazoa</taxon>
        <taxon>Spiralia</taxon>
        <taxon>Lophotrochozoa</taxon>
        <taxon>Annelida</taxon>
        <taxon>Polychaeta</taxon>
        <taxon>Polychaeta incertae sedis</taxon>
        <taxon>Dinophilidae</taxon>
        <taxon>Dimorphilus</taxon>
    </lineage>
</organism>
<name>A0A7I8WFB6_9ANNE</name>
<gene>
    <name evidence="1" type="ORF">DGYR_LOCUS14116</name>
</gene>
<dbReference type="Proteomes" id="UP000549394">
    <property type="component" value="Unassembled WGS sequence"/>
</dbReference>
<sequence>MGYDNLHFWAERCHSGRERRTELFLHFDRNKKKVFLFKHIRPQHKTPTEFCMKCYKSNKPHVFGIIKKIRAKIMDFDHHSHYYSNIYVRHKNKTYRFERVKRKYKKDVCFESLFQIYINRRHIKFEWDKSYKVKKRSNGKFKYTADDDDEGDDVSCHNMYFRADIFRQSPIFPPPSHYQYETPEGVVNIPLIYTESYGTVPMLLNFEYIALGTFPVDLCEKANRTYYPGLKKFVVKPFEKEYWKCRPLFNYHLVDKKKPVIYRCDYSKMRLVECFIVAVETLRVSGEFVCEDRKGHHFQGIFLFL</sequence>
<protein>
    <submittedName>
        <fullName evidence="1">DgyrCDS14918</fullName>
    </submittedName>
</protein>
<proteinExistence type="predicted"/>
<evidence type="ECO:0000313" key="1">
    <source>
        <dbReference type="EMBL" id="CAD5126899.1"/>
    </source>
</evidence>
<evidence type="ECO:0000313" key="2">
    <source>
        <dbReference type="Proteomes" id="UP000549394"/>
    </source>
</evidence>
<accession>A0A7I8WFB6</accession>
<dbReference type="AlphaFoldDB" id="A0A7I8WFB6"/>
<dbReference type="EMBL" id="CAJFCJ010000100">
    <property type="protein sequence ID" value="CAD5126899.1"/>
    <property type="molecule type" value="Genomic_DNA"/>
</dbReference>
<keyword evidence="2" id="KW-1185">Reference proteome</keyword>